<dbReference type="EMBL" id="LAZR01001741">
    <property type="protein sequence ID" value="KKN39828.1"/>
    <property type="molecule type" value="Genomic_DNA"/>
</dbReference>
<protein>
    <recommendedName>
        <fullName evidence="2">PH domain-containing protein</fullName>
    </recommendedName>
</protein>
<proteinExistence type="predicted"/>
<evidence type="ECO:0008006" key="2">
    <source>
        <dbReference type="Google" id="ProtNLM"/>
    </source>
</evidence>
<accession>A0A0F9TEF0</accession>
<gene>
    <name evidence="1" type="ORF">LCGC14_0739400</name>
</gene>
<organism evidence="1">
    <name type="scientific">marine sediment metagenome</name>
    <dbReference type="NCBI Taxonomy" id="412755"/>
    <lineage>
        <taxon>unclassified sequences</taxon>
        <taxon>metagenomes</taxon>
        <taxon>ecological metagenomes</taxon>
    </lineage>
</organism>
<evidence type="ECO:0000313" key="1">
    <source>
        <dbReference type="EMBL" id="KKN39828.1"/>
    </source>
</evidence>
<name>A0A0F9TEF0_9ZZZZ</name>
<sequence length="60" mass="7123">MTGAYLRVKREQTWKAIEVEYLTDEERSTFFLDRSPEELVRWLNLVCKAVKGKEARTDES</sequence>
<reference evidence="1" key="1">
    <citation type="journal article" date="2015" name="Nature">
        <title>Complex archaea that bridge the gap between prokaryotes and eukaryotes.</title>
        <authorList>
            <person name="Spang A."/>
            <person name="Saw J.H."/>
            <person name="Jorgensen S.L."/>
            <person name="Zaremba-Niedzwiedzka K."/>
            <person name="Martijn J."/>
            <person name="Lind A.E."/>
            <person name="van Eijk R."/>
            <person name="Schleper C."/>
            <person name="Guy L."/>
            <person name="Ettema T.J."/>
        </authorList>
    </citation>
    <scope>NUCLEOTIDE SEQUENCE</scope>
</reference>
<dbReference type="AlphaFoldDB" id="A0A0F9TEF0"/>
<comment type="caution">
    <text evidence="1">The sequence shown here is derived from an EMBL/GenBank/DDBJ whole genome shotgun (WGS) entry which is preliminary data.</text>
</comment>